<dbReference type="InterPro" id="IPR004370">
    <property type="entry name" value="4-OT-like_dom"/>
</dbReference>
<dbReference type="Pfam" id="PF01361">
    <property type="entry name" value="Tautomerase"/>
    <property type="match status" value="1"/>
</dbReference>
<reference evidence="3 4" key="1">
    <citation type="submission" date="2019-04" db="EMBL/GenBank/DDBJ databases">
        <title>Draft genome sequences of Streptomyces avermitilis ATCC 31267.</title>
        <authorList>
            <person name="Komaki H."/>
            <person name="Tamura T."/>
            <person name="Hosoyama A."/>
        </authorList>
    </citation>
    <scope>NUCLEOTIDE SEQUENCE [LARGE SCALE GENOMIC DNA]</scope>
    <source>
        <strain evidence="3 4">ATCC 31267</strain>
    </source>
</reference>
<dbReference type="EMBL" id="BJHY01000001">
    <property type="protein sequence ID" value="GDY79215.1"/>
    <property type="molecule type" value="Genomic_DNA"/>
</dbReference>
<evidence type="ECO:0000256" key="1">
    <source>
        <dbReference type="SAM" id="MobiDB-lite"/>
    </source>
</evidence>
<gene>
    <name evidence="3" type="ORF">SAV31267_087000</name>
</gene>
<sequence length="145" mass="15306">MPGGGVADRVRRREGRAGVGEDHLAKGRGAYGSRADDERGGESALQRGDGMATSVTDLDVSALGKSTVRSTVLVNPVPADHYYVAGHPVREATGAHVEVSITAGTNNADEKARFIAGAYNGITQFDHYRHAPRPVATPDGRNRMP</sequence>
<evidence type="ECO:0000259" key="2">
    <source>
        <dbReference type="Pfam" id="PF01361"/>
    </source>
</evidence>
<comment type="caution">
    <text evidence="3">The sequence shown here is derived from an EMBL/GenBank/DDBJ whole genome shotgun (WGS) entry which is preliminary data.</text>
</comment>
<protein>
    <recommendedName>
        <fullName evidence="2">4-oxalocrotonate tautomerase-like domain-containing protein</fullName>
    </recommendedName>
</protein>
<dbReference type="GO" id="GO:0016853">
    <property type="term" value="F:isomerase activity"/>
    <property type="evidence" value="ECO:0007669"/>
    <property type="project" value="InterPro"/>
</dbReference>
<dbReference type="Proteomes" id="UP000299211">
    <property type="component" value="Unassembled WGS sequence"/>
</dbReference>
<proteinExistence type="predicted"/>
<feature type="compositionally biased region" description="Basic and acidic residues" evidence="1">
    <location>
        <begin position="8"/>
        <end position="25"/>
    </location>
</feature>
<accession>A0A4D4N6N7</accession>
<feature type="domain" description="4-oxalocrotonate tautomerase-like" evidence="2">
    <location>
        <begin position="53"/>
        <end position="90"/>
    </location>
</feature>
<organism evidence="3 4">
    <name type="scientific">Streptomyces avermitilis</name>
    <dbReference type="NCBI Taxonomy" id="33903"/>
    <lineage>
        <taxon>Bacteria</taxon>
        <taxon>Bacillati</taxon>
        <taxon>Actinomycetota</taxon>
        <taxon>Actinomycetes</taxon>
        <taxon>Kitasatosporales</taxon>
        <taxon>Streptomycetaceae</taxon>
        <taxon>Streptomyces</taxon>
    </lineage>
</organism>
<name>A0A4D4N6N7_STRAX</name>
<dbReference type="AlphaFoldDB" id="A0A4D4N6N7"/>
<evidence type="ECO:0000313" key="3">
    <source>
        <dbReference type="EMBL" id="GDY79215.1"/>
    </source>
</evidence>
<feature type="region of interest" description="Disordered" evidence="1">
    <location>
        <begin position="1"/>
        <end position="52"/>
    </location>
</feature>
<evidence type="ECO:0000313" key="4">
    <source>
        <dbReference type="Proteomes" id="UP000299211"/>
    </source>
</evidence>